<dbReference type="AlphaFoldDB" id="A0A8X6HVK4"/>
<proteinExistence type="predicted"/>
<organism evidence="2 3">
    <name type="scientific">Trichonephila clavata</name>
    <name type="common">Joro spider</name>
    <name type="synonym">Nephila clavata</name>
    <dbReference type="NCBI Taxonomy" id="2740835"/>
    <lineage>
        <taxon>Eukaryota</taxon>
        <taxon>Metazoa</taxon>
        <taxon>Ecdysozoa</taxon>
        <taxon>Arthropoda</taxon>
        <taxon>Chelicerata</taxon>
        <taxon>Arachnida</taxon>
        <taxon>Araneae</taxon>
        <taxon>Araneomorphae</taxon>
        <taxon>Entelegynae</taxon>
        <taxon>Araneoidea</taxon>
        <taxon>Nephilidae</taxon>
        <taxon>Trichonephila</taxon>
    </lineage>
</organism>
<sequence length="72" mass="8107">MNPKHPFQLDLLDPKVGKEVRPMKVDILTNVPWSVESARDLTHKYVGRCLVVADRCVAFSLWAVKDAEGKST</sequence>
<name>A0A8X6HVK4_TRICU</name>
<protein>
    <submittedName>
        <fullName evidence="2">Uncharacterized protein</fullName>
    </submittedName>
</protein>
<dbReference type="Proteomes" id="UP000887116">
    <property type="component" value="Unassembled WGS sequence"/>
</dbReference>
<gene>
    <name evidence="2" type="ORF">TNCT_42081</name>
    <name evidence="1" type="ORF">TNCT_652431</name>
</gene>
<evidence type="ECO:0000313" key="1">
    <source>
        <dbReference type="EMBL" id="GFQ65408.1"/>
    </source>
</evidence>
<comment type="caution">
    <text evidence="2">The sequence shown here is derived from an EMBL/GenBank/DDBJ whole genome shotgun (WGS) entry which is preliminary data.</text>
</comment>
<keyword evidence="3" id="KW-1185">Reference proteome</keyword>
<dbReference type="EMBL" id="BMAO01039326">
    <property type="protein sequence ID" value="GFR30658.1"/>
    <property type="molecule type" value="Genomic_DNA"/>
</dbReference>
<evidence type="ECO:0000313" key="2">
    <source>
        <dbReference type="EMBL" id="GFR30658.1"/>
    </source>
</evidence>
<evidence type="ECO:0000313" key="3">
    <source>
        <dbReference type="Proteomes" id="UP000887116"/>
    </source>
</evidence>
<dbReference type="EMBL" id="BMAO01010188">
    <property type="protein sequence ID" value="GFQ65408.1"/>
    <property type="molecule type" value="Genomic_DNA"/>
</dbReference>
<reference evidence="2" key="1">
    <citation type="submission" date="2020-07" db="EMBL/GenBank/DDBJ databases">
        <title>Multicomponent nature underlies the extraordinary mechanical properties of spider dragline silk.</title>
        <authorList>
            <person name="Kono N."/>
            <person name="Nakamura H."/>
            <person name="Mori M."/>
            <person name="Yoshida Y."/>
            <person name="Ohtoshi R."/>
            <person name="Malay A.D."/>
            <person name="Moran D.A.P."/>
            <person name="Tomita M."/>
            <person name="Numata K."/>
            <person name="Arakawa K."/>
        </authorList>
    </citation>
    <scope>NUCLEOTIDE SEQUENCE</scope>
</reference>
<accession>A0A8X6HVK4</accession>